<evidence type="ECO:0000256" key="6">
    <source>
        <dbReference type="ARBA" id="ARBA00022692"/>
    </source>
</evidence>
<keyword evidence="16" id="KW-1185">Reference proteome</keyword>
<dbReference type="GO" id="GO:0016503">
    <property type="term" value="F:pheromone receptor activity"/>
    <property type="evidence" value="ECO:0007669"/>
    <property type="project" value="InterPro"/>
</dbReference>
<evidence type="ECO:0000313" key="15">
    <source>
        <dbReference type="Ensembl" id="ENSVURP00010005809.1"/>
    </source>
</evidence>
<evidence type="ECO:0000256" key="8">
    <source>
        <dbReference type="ARBA" id="ARBA00023040"/>
    </source>
</evidence>
<dbReference type="GeneID" id="114044762"/>
<keyword evidence="7 13" id="KW-1133">Transmembrane helix</keyword>
<dbReference type="Ensembl" id="ENSVURT00010006567.1">
    <property type="protein sequence ID" value="ENSVURP00010005809.1"/>
    <property type="gene ID" value="ENSVURG00010004514.1"/>
</dbReference>
<comment type="similarity">
    <text evidence="3 13">Belongs to the G-protein coupled receptor 1 family.</text>
</comment>
<feature type="transmembrane region" description="Helical" evidence="13">
    <location>
        <begin position="44"/>
        <end position="70"/>
    </location>
</feature>
<keyword evidence="11" id="KW-0325">Glycoprotein</keyword>
<dbReference type="FunFam" id="1.20.1070.10:FF:000033">
    <property type="entry name" value="Vomeronasal type-1 receptor"/>
    <property type="match status" value="1"/>
</dbReference>
<evidence type="ECO:0000256" key="13">
    <source>
        <dbReference type="RuleBase" id="RU364061"/>
    </source>
</evidence>
<dbReference type="GeneTree" id="ENSGT00960000186612"/>
<reference evidence="15" key="3">
    <citation type="submission" date="2025-09" db="UniProtKB">
        <authorList>
            <consortium name="Ensembl"/>
        </authorList>
    </citation>
    <scope>IDENTIFICATION</scope>
</reference>
<dbReference type="RefSeq" id="XP_027720238.1">
    <property type="nucleotide sequence ID" value="XM_027864437.1"/>
</dbReference>
<dbReference type="GO" id="GO:0019236">
    <property type="term" value="P:response to pheromone"/>
    <property type="evidence" value="ECO:0007669"/>
    <property type="project" value="UniProtKB-KW"/>
</dbReference>
<dbReference type="PANTHER" id="PTHR24062">
    <property type="entry name" value="VOMERONASAL TYPE-1 RECEPTOR"/>
    <property type="match status" value="1"/>
</dbReference>
<dbReference type="GO" id="GO:0005886">
    <property type="term" value="C:plasma membrane"/>
    <property type="evidence" value="ECO:0007669"/>
    <property type="project" value="UniProtKB-SubCell"/>
</dbReference>
<feature type="transmembrane region" description="Helical" evidence="13">
    <location>
        <begin position="90"/>
        <end position="110"/>
    </location>
</feature>
<keyword evidence="4 13" id="KW-1003">Cell membrane</keyword>
<dbReference type="SUPFAM" id="SSF81321">
    <property type="entry name" value="Family A G protein-coupled receptor-like"/>
    <property type="match status" value="1"/>
</dbReference>
<evidence type="ECO:0000256" key="7">
    <source>
        <dbReference type="ARBA" id="ARBA00022989"/>
    </source>
</evidence>
<evidence type="ECO:0000256" key="9">
    <source>
        <dbReference type="ARBA" id="ARBA00023136"/>
    </source>
</evidence>
<evidence type="ECO:0000256" key="1">
    <source>
        <dbReference type="ARBA" id="ARBA00003878"/>
    </source>
</evidence>
<feature type="transmembrane region" description="Helical" evidence="13">
    <location>
        <begin position="264"/>
        <end position="286"/>
    </location>
</feature>
<dbReference type="OrthoDB" id="9450268at2759"/>
<dbReference type="OMA" id="HIRNDFA"/>
<feature type="transmembrane region" description="Helical" evidence="13">
    <location>
        <begin position="235"/>
        <end position="258"/>
    </location>
</feature>
<accession>A0A4X2K1F8</accession>
<keyword evidence="10 13" id="KW-0675">Receptor</keyword>
<protein>
    <recommendedName>
        <fullName evidence="13">Vomeronasal type-1 receptor</fullName>
    </recommendedName>
</protein>
<reference evidence="15" key="2">
    <citation type="submission" date="2025-08" db="UniProtKB">
        <authorList>
            <consortium name="Ensembl"/>
        </authorList>
    </citation>
    <scope>IDENTIFICATION</scope>
</reference>
<evidence type="ECO:0000256" key="12">
    <source>
        <dbReference type="ARBA" id="ARBA00023224"/>
    </source>
</evidence>
<dbReference type="Pfam" id="PF03402">
    <property type="entry name" value="V1R"/>
    <property type="match status" value="1"/>
</dbReference>
<gene>
    <name evidence="15" type="primary">LOC114044762</name>
</gene>
<sequence>MDSIDITFRIIFISQTAVGVLGNSILLGLNIFNFLTGHKLKPINLLLTHLVFVNNVVLLSKGIPLIIATFEVNNFLDDNGCKLAIYFHRVAQGLCLCTTSLLSSFQAIIIKSRSSKLADFKATVPKFIIFSCFLFWVLNLLINGPTFVYIRGPRKSRNTTKRQELIYCSLSYASGHIPPSAIMNSFLDLVCIGIMGWSSIFMVLILYRHYQQIQYICSNNCTPGSVPETRATQAILLLVSIFVSFYVLNSIMACFMSFSKPTIWIVYTSAFLASCFPTCSPFVLILSDSQVLKYCVAFWQRIKLLS</sequence>
<proteinExistence type="inferred from homology"/>
<dbReference type="PROSITE" id="PS50262">
    <property type="entry name" value="G_PROTEIN_RECEP_F1_2"/>
    <property type="match status" value="1"/>
</dbReference>
<dbReference type="AlphaFoldDB" id="A0A4X2K1F8"/>
<keyword evidence="9 13" id="KW-0472">Membrane</keyword>
<feature type="transmembrane region" description="Helical" evidence="13">
    <location>
        <begin position="122"/>
        <end position="142"/>
    </location>
</feature>
<reference evidence="16" key="1">
    <citation type="submission" date="2018-12" db="EMBL/GenBank/DDBJ databases">
        <authorList>
            <person name="Yazar S."/>
        </authorList>
    </citation>
    <scope>NUCLEOTIDE SEQUENCE [LARGE SCALE GENOMIC DNA]</scope>
</reference>
<comment type="function">
    <text evidence="1">Putative pheromone receptor.</text>
</comment>
<evidence type="ECO:0000256" key="4">
    <source>
        <dbReference type="ARBA" id="ARBA00022475"/>
    </source>
</evidence>
<evidence type="ECO:0000259" key="14">
    <source>
        <dbReference type="PROSITE" id="PS50262"/>
    </source>
</evidence>
<dbReference type="InterPro" id="IPR004072">
    <property type="entry name" value="Vmron_rcpt_1"/>
</dbReference>
<evidence type="ECO:0000313" key="16">
    <source>
        <dbReference type="Proteomes" id="UP000314987"/>
    </source>
</evidence>
<keyword evidence="5 13" id="KW-0589">Pheromone response</keyword>
<evidence type="ECO:0000256" key="3">
    <source>
        <dbReference type="ARBA" id="ARBA00010663"/>
    </source>
</evidence>
<evidence type="ECO:0000256" key="10">
    <source>
        <dbReference type="ARBA" id="ARBA00023170"/>
    </source>
</evidence>
<comment type="subcellular location">
    <subcellularLocation>
        <location evidence="2 13">Cell membrane</location>
        <topology evidence="2 13">Multi-pass membrane protein</topology>
    </subcellularLocation>
</comment>
<evidence type="ECO:0000256" key="2">
    <source>
        <dbReference type="ARBA" id="ARBA00004651"/>
    </source>
</evidence>
<dbReference type="Gene3D" id="1.20.1070.10">
    <property type="entry name" value="Rhodopsin 7-helix transmembrane proteins"/>
    <property type="match status" value="1"/>
</dbReference>
<feature type="domain" description="G-protein coupled receptors family 1 profile" evidence="14">
    <location>
        <begin position="22"/>
        <end position="284"/>
    </location>
</feature>
<keyword evidence="12 13" id="KW-0807">Transducer</keyword>
<organism evidence="15 16">
    <name type="scientific">Vombatus ursinus</name>
    <name type="common">Common wombat</name>
    <dbReference type="NCBI Taxonomy" id="29139"/>
    <lineage>
        <taxon>Eukaryota</taxon>
        <taxon>Metazoa</taxon>
        <taxon>Chordata</taxon>
        <taxon>Craniata</taxon>
        <taxon>Vertebrata</taxon>
        <taxon>Euteleostomi</taxon>
        <taxon>Mammalia</taxon>
        <taxon>Metatheria</taxon>
        <taxon>Diprotodontia</taxon>
        <taxon>Vombatidae</taxon>
        <taxon>Vombatus</taxon>
    </lineage>
</organism>
<keyword evidence="8 13" id="KW-0297">G-protein coupled receptor</keyword>
<keyword evidence="6 13" id="KW-0812">Transmembrane</keyword>
<dbReference type="GO" id="GO:0007606">
    <property type="term" value="P:sensory perception of chemical stimulus"/>
    <property type="evidence" value="ECO:0007669"/>
    <property type="project" value="UniProtKB-ARBA"/>
</dbReference>
<evidence type="ECO:0000256" key="5">
    <source>
        <dbReference type="ARBA" id="ARBA00022507"/>
    </source>
</evidence>
<evidence type="ECO:0000256" key="11">
    <source>
        <dbReference type="ARBA" id="ARBA00023180"/>
    </source>
</evidence>
<dbReference type="Proteomes" id="UP000314987">
    <property type="component" value="Unassembled WGS sequence"/>
</dbReference>
<name>A0A4X2K1F8_VOMUR</name>
<dbReference type="PRINTS" id="PR01534">
    <property type="entry name" value="VOMERONASL1R"/>
</dbReference>
<feature type="transmembrane region" description="Helical" evidence="13">
    <location>
        <begin position="186"/>
        <end position="207"/>
    </location>
</feature>
<dbReference type="InterPro" id="IPR017452">
    <property type="entry name" value="GPCR_Rhodpsn_7TM"/>
</dbReference>
<feature type="transmembrane region" description="Helical" evidence="13">
    <location>
        <begin position="6"/>
        <end position="32"/>
    </location>
</feature>